<dbReference type="Proteomes" id="UP000242146">
    <property type="component" value="Unassembled WGS sequence"/>
</dbReference>
<dbReference type="EMBL" id="MCGT01000035">
    <property type="protein sequence ID" value="ORX47043.1"/>
    <property type="molecule type" value="Genomic_DNA"/>
</dbReference>
<protein>
    <submittedName>
        <fullName evidence="2">Uncharacterized protein</fullName>
    </submittedName>
</protein>
<evidence type="ECO:0000313" key="2">
    <source>
        <dbReference type="EMBL" id="ORX47037.1"/>
    </source>
</evidence>
<keyword evidence="4" id="KW-1185">Reference proteome</keyword>
<feature type="compositionally biased region" description="Low complexity" evidence="1">
    <location>
        <begin position="13"/>
        <end position="30"/>
    </location>
</feature>
<evidence type="ECO:0000313" key="3">
    <source>
        <dbReference type="EMBL" id="ORX47043.1"/>
    </source>
</evidence>
<feature type="region of interest" description="Disordered" evidence="1">
    <location>
        <begin position="9"/>
        <end position="33"/>
    </location>
</feature>
<comment type="caution">
    <text evidence="2">The sequence shown here is derived from an EMBL/GenBank/DDBJ whole genome shotgun (WGS) entry which is preliminary data.</text>
</comment>
<dbReference type="AlphaFoldDB" id="A0A1X2G7F9"/>
<organism evidence="2 4">
    <name type="scientific">Hesseltinella vesiculosa</name>
    <dbReference type="NCBI Taxonomy" id="101127"/>
    <lineage>
        <taxon>Eukaryota</taxon>
        <taxon>Fungi</taxon>
        <taxon>Fungi incertae sedis</taxon>
        <taxon>Mucoromycota</taxon>
        <taxon>Mucoromycotina</taxon>
        <taxon>Mucoromycetes</taxon>
        <taxon>Mucorales</taxon>
        <taxon>Cunninghamellaceae</taxon>
        <taxon>Hesseltinella</taxon>
    </lineage>
</organism>
<gene>
    <name evidence="2" type="ORF">DM01DRAFT_1339337</name>
    <name evidence="3" type="ORF">DM01DRAFT_1339342</name>
</gene>
<dbReference type="EMBL" id="MCGT01000035">
    <property type="protein sequence ID" value="ORX47037.1"/>
    <property type="molecule type" value="Genomic_DNA"/>
</dbReference>
<proteinExistence type="predicted"/>
<sequence>MALIKIFNKSSKRASTLSAASSSKKSSSKNALKRPEVQDAMIGQVSYFILRI</sequence>
<reference evidence="2 4" key="1">
    <citation type="submission" date="2016-07" db="EMBL/GenBank/DDBJ databases">
        <title>Pervasive Adenine N6-methylation of Active Genes in Fungi.</title>
        <authorList>
            <consortium name="DOE Joint Genome Institute"/>
            <person name="Mondo S.J."/>
            <person name="Dannebaum R.O."/>
            <person name="Kuo R.C."/>
            <person name="Labutti K."/>
            <person name="Haridas S."/>
            <person name="Kuo A."/>
            <person name="Salamov A."/>
            <person name="Ahrendt S.R."/>
            <person name="Lipzen A."/>
            <person name="Sullivan W."/>
            <person name="Andreopoulos W.B."/>
            <person name="Clum A."/>
            <person name="Lindquist E."/>
            <person name="Daum C."/>
            <person name="Ramamoorthy G.K."/>
            <person name="Gryganskyi A."/>
            <person name="Culley D."/>
            <person name="Magnuson J.K."/>
            <person name="James T.Y."/>
            <person name="O'Malley M.A."/>
            <person name="Stajich J.E."/>
            <person name="Spatafora J.W."/>
            <person name="Visel A."/>
            <person name="Grigoriev I.V."/>
        </authorList>
    </citation>
    <scope>NUCLEOTIDE SEQUENCE [LARGE SCALE GENOMIC DNA]</scope>
    <source>
        <strain evidence="2 4">NRRL 3301</strain>
    </source>
</reference>
<accession>A0A1X2G7F9</accession>
<name>A0A1X2G7F9_9FUNG</name>
<evidence type="ECO:0000256" key="1">
    <source>
        <dbReference type="SAM" id="MobiDB-lite"/>
    </source>
</evidence>
<evidence type="ECO:0000313" key="4">
    <source>
        <dbReference type="Proteomes" id="UP000242146"/>
    </source>
</evidence>